<accession>U6GI39</accession>
<sequence>MVHCCISVAAELEQRCSRTTPGQQQRSSSISSSSSTAAAAAASATAAATAAAAAYLYSAAAGGVSALGFSDDGNWIASYSVAESAVRLWHLSGSGFLGGIWGNSSKSSGLLQLPRLPSNILWQSPLHIMKTVSLYHREKSLWVLTRENGVSYELTTA</sequence>
<keyword evidence="2" id="KW-1185">Reference proteome</keyword>
<dbReference type="OrthoDB" id="338622at2759"/>
<reference evidence="1" key="1">
    <citation type="submission" date="2013-10" db="EMBL/GenBank/DDBJ databases">
        <title>Genomic analysis of the causative agents of coccidiosis in chickens.</title>
        <authorList>
            <person name="Reid A.J."/>
            <person name="Blake D."/>
            <person name="Billington K."/>
            <person name="Browne H."/>
            <person name="Dunn M."/>
            <person name="Hung S."/>
            <person name="Kawahara F."/>
            <person name="Miranda-Saavedra D."/>
            <person name="Mourier T."/>
            <person name="Nagra H."/>
            <person name="Otto T.D."/>
            <person name="Rawlings N."/>
            <person name="Sanchez A."/>
            <person name="Sanders M."/>
            <person name="Subramaniam C."/>
            <person name="Tay Y."/>
            <person name="Dear P."/>
            <person name="Doerig C."/>
            <person name="Gruber A."/>
            <person name="Parkinson J."/>
            <person name="Shirley M."/>
            <person name="Wan K.L."/>
            <person name="Berriman M."/>
            <person name="Tomley F."/>
            <person name="Pain A."/>
        </authorList>
    </citation>
    <scope>NUCLEOTIDE SEQUENCE [LARGE SCALE GENOMIC DNA]</scope>
    <source>
        <strain evidence="1">Houghton</strain>
    </source>
</reference>
<gene>
    <name evidence="1" type="ORF">EAH_00046670</name>
</gene>
<dbReference type="Proteomes" id="UP000018050">
    <property type="component" value="Unassembled WGS sequence"/>
</dbReference>
<evidence type="ECO:0000313" key="2">
    <source>
        <dbReference type="Proteomes" id="UP000018050"/>
    </source>
</evidence>
<organism evidence="1 2">
    <name type="scientific">Eimeria acervulina</name>
    <name type="common">Coccidian parasite</name>
    <dbReference type="NCBI Taxonomy" id="5801"/>
    <lineage>
        <taxon>Eukaryota</taxon>
        <taxon>Sar</taxon>
        <taxon>Alveolata</taxon>
        <taxon>Apicomplexa</taxon>
        <taxon>Conoidasida</taxon>
        <taxon>Coccidia</taxon>
        <taxon>Eucoccidiorida</taxon>
        <taxon>Eimeriorina</taxon>
        <taxon>Eimeriidae</taxon>
        <taxon>Eimeria</taxon>
    </lineage>
</organism>
<protein>
    <submittedName>
        <fullName evidence="1">Uncharacterized protein</fullName>
    </submittedName>
</protein>
<proteinExistence type="predicted"/>
<reference evidence="1" key="2">
    <citation type="submission" date="2013-10" db="EMBL/GenBank/DDBJ databases">
        <authorList>
            <person name="Aslett M."/>
        </authorList>
    </citation>
    <scope>NUCLEOTIDE SEQUENCE [LARGE SCALE GENOMIC DNA]</scope>
    <source>
        <strain evidence="1">Houghton</strain>
    </source>
</reference>
<evidence type="ECO:0000313" key="1">
    <source>
        <dbReference type="EMBL" id="CDI79835.1"/>
    </source>
</evidence>
<dbReference type="GeneID" id="25272737"/>
<dbReference type="VEuPathDB" id="ToxoDB:EAH_00046670"/>
<dbReference type="EMBL" id="HG671093">
    <property type="protein sequence ID" value="CDI79835.1"/>
    <property type="molecule type" value="Genomic_DNA"/>
</dbReference>
<dbReference type="RefSeq" id="XP_013250118.1">
    <property type="nucleotide sequence ID" value="XM_013394664.1"/>
</dbReference>
<name>U6GI39_EIMAC</name>
<dbReference type="AlphaFoldDB" id="U6GI39"/>